<evidence type="ECO:0000256" key="1">
    <source>
        <dbReference type="PROSITE-ProRule" id="PRU00047"/>
    </source>
</evidence>
<keyword evidence="1" id="KW-0863">Zinc-finger</keyword>
<protein>
    <submittedName>
        <fullName evidence="3">Putative reverse transcriptase domain-containing protein</fullName>
    </submittedName>
</protein>
<dbReference type="SUPFAM" id="SSF57756">
    <property type="entry name" value="Retrovirus zinc finger-like domains"/>
    <property type="match status" value="1"/>
</dbReference>
<feature type="domain" description="CCHC-type" evidence="2">
    <location>
        <begin position="54"/>
        <end position="69"/>
    </location>
</feature>
<comment type="caution">
    <text evidence="3">The sequence shown here is derived from an EMBL/GenBank/DDBJ whole genome shotgun (WGS) entry which is preliminary data.</text>
</comment>
<keyword evidence="3" id="KW-0548">Nucleotidyltransferase</keyword>
<dbReference type="EMBL" id="BKCJ011354474">
    <property type="protein sequence ID" value="GFD24710.1"/>
    <property type="molecule type" value="Genomic_DNA"/>
</dbReference>
<dbReference type="AlphaFoldDB" id="A0A699UQD5"/>
<keyword evidence="3" id="KW-0808">Transferase</keyword>
<dbReference type="GO" id="GO:0003964">
    <property type="term" value="F:RNA-directed DNA polymerase activity"/>
    <property type="evidence" value="ECO:0007669"/>
    <property type="project" value="UniProtKB-KW"/>
</dbReference>
<dbReference type="PROSITE" id="PS50158">
    <property type="entry name" value="ZF_CCHC"/>
    <property type="match status" value="1"/>
</dbReference>
<reference evidence="3" key="1">
    <citation type="journal article" date="2019" name="Sci. Rep.">
        <title>Draft genome of Tanacetum cinerariifolium, the natural source of mosquito coil.</title>
        <authorList>
            <person name="Yamashiro T."/>
            <person name="Shiraishi A."/>
            <person name="Satake H."/>
            <person name="Nakayama K."/>
        </authorList>
    </citation>
    <scope>NUCLEOTIDE SEQUENCE</scope>
</reference>
<accession>A0A699UQD5</accession>
<dbReference type="InterPro" id="IPR001878">
    <property type="entry name" value="Znf_CCHC"/>
</dbReference>
<evidence type="ECO:0000313" key="3">
    <source>
        <dbReference type="EMBL" id="GFD24710.1"/>
    </source>
</evidence>
<feature type="non-terminal residue" evidence="3">
    <location>
        <position position="108"/>
    </location>
</feature>
<keyword evidence="1" id="KW-0479">Metal-binding</keyword>
<dbReference type="GO" id="GO:0008270">
    <property type="term" value="F:zinc ion binding"/>
    <property type="evidence" value="ECO:0007669"/>
    <property type="project" value="UniProtKB-KW"/>
</dbReference>
<dbReference type="InterPro" id="IPR036875">
    <property type="entry name" value="Znf_CCHC_sf"/>
</dbReference>
<keyword evidence="1" id="KW-0862">Zinc</keyword>
<dbReference type="GO" id="GO:0003676">
    <property type="term" value="F:nucleic acid binding"/>
    <property type="evidence" value="ECO:0007669"/>
    <property type="project" value="InterPro"/>
</dbReference>
<sequence>MLEGRMWQEPIRIATMRENRIMDCCLSATSECKVTNSTTSTQRGQVVNQRVVTCFECGRQGYYMSDCPKLKDQNCGNKAENKNGIGEVRGKAYVMGGGDANPDSNVIK</sequence>
<gene>
    <name evidence="3" type="ORF">Tci_896679</name>
</gene>
<keyword evidence="3" id="KW-0695">RNA-directed DNA polymerase</keyword>
<dbReference type="Gene3D" id="4.10.60.10">
    <property type="entry name" value="Zinc finger, CCHC-type"/>
    <property type="match status" value="1"/>
</dbReference>
<name>A0A699UQD5_TANCI</name>
<evidence type="ECO:0000259" key="2">
    <source>
        <dbReference type="PROSITE" id="PS50158"/>
    </source>
</evidence>
<proteinExistence type="predicted"/>
<organism evidence="3">
    <name type="scientific">Tanacetum cinerariifolium</name>
    <name type="common">Dalmatian daisy</name>
    <name type="synonym">Chrysanthemum cinerariifolium</name>
    <dbReference type="NCBI Taxonomy" id="118510"/>
    <lineage>
        <taxon>Eukaryota</taxon>
        <taxon>Viridiplantae</taxon>
        <taxon>Streptophyta</taxon>
        <taxon>Embryophyta</taxon>
        <taxon>Tracheophyta</taxon>
        <taxon>Spermatophyta</taxon>
        <taxon>Magnoliopsida</taxon>
        <taxon>eudicotyledons</taxon>
        <taxon>Gunneridae</taxon>
        <taxon>Pentapetalae</taxon>
        <taxon>asterids</taxon>
        <taxon>campanulids</taxon>
        <taxon>Asterales</taxon>
        <taxon>Asteraceae</taxon>
        <taxon>Asteroideae</taxon>
        <taxon>Anthemideae</taxon>
        <taxon>Anthemidinae</taxon>
        <taxon>Tanacetum</taxon>
    </lineage>
</organism>